<proteinExistence type="predicted"/>
<evidence type="ECO:0000313" key="2">
    <source>
        <dbReference type="EMBL" id="CAK9152977.1"/>
    </source>
</evidence>
<reference evidence="2 3" key="1">
    <citation type="submission" date="2024-02" db="EMBL/GenBank/DDBJ databases">
        <authorList>
            <person name="Vignale AGUSTIN F."/>
            <person name="Sosa J E."/>
            <person name="Modenutti C."/>
        </authorList>
    </citation>
    <scope>NUCLEOTIDE SEQUENCE [LARGE SCALE GENOMIC DNA]</scope>
</reference>
<protein>
    <recommendedName>
        <fullName evidence="4">Pollen preferential protein</fullName>
    </recommendedName>
</protein>
<evidence type="ECO:0000256" key="1">
    <source>
        <dbReference type="SAM" id="MobiDB-lite"/>
    </source>
</evidence>
<sequence>MPRQIVLRPPPLSADRQQPLLASQNSSSRGSVRLAEVAGGTAAECAVVCCCCPCGLVNLLVLAVYKLPAGLCRNAIRRKRRRRMIKKGRLPRRGCGCDDTELQLHQVSMPATDKLVNGSAMDSDKDVLELEKEMWDRFYGTGFWRSPSQRSDGK</sequence>
<gene>
    <name evidence="2" type="ORF">ILEXP_LOCUS21209</name>
</gene>
<dbReference type="PANTHER" id="PTHR33264:SF8">
    <property type="entry name" value="EXPRESSED PROTEIN"/>
    <property type="match status" value="1"/>
</dbReference>
<dbReference type="AlphaFoldDB" id="A0ABC8S747"/>
<comment type="caution">
    <text evidence="2">The sequence shown here is derived from an EMBL/GenBank/DDBJ whole genome shotgun (WGS) entry which is preliminary data.</text>
</comment>
<organism evidence="2 3">
    <name type="scientific">Ilex paraguariensis</name>
    <name type="common">yerba mate</name>
    <dbReference type="NCBI Taxonomy" id="185542"/>
    <lineage>
        <taxon>Eukaryota</taxon>
        <taxon>Viridiplantae</taxon>
        <taxon>Streptophyta</taxon>
        <taxon>Embryophyta</taxon>
        <taxon>Tracheophyta</taxon>
        <taxon>Spermatophyta</taxon>
        <taxon>Magnoliopsida</taxon>
        <taxon>eudicotyledons</taxon>
        <taxon>Gunneridae</taxon>
        <taxon>Pentapetalae</taxon>
        <taxon>asterids</taxon>
        <taxon>campanulids</taxon>
        <taxon>Aquifoliales</taxon>
        <taxon>Aquifoliaceae</taxon>
        <taxon>Ilex</taxon>
    </lineage>
</organism>
<evidence type="ECO:0000313" key="3">
    <source>
        <dbReference type="Proteomes" id="UP001642360"/>
    </source>
</evidence>
<evidence type="ECO:0008006" key="4">
    <source>
        <dbReference type="Google" id="ProtNLM"/>
    </source>
</evidence>
<accession>A0ABC8S747</accession>
<keyword evidence="3" id="KW-1185">Reference proteome</keyword>
<feature type="region of interest" description="Disordered" evidence="1">
    <location>
        <begin position="1"/>
        <end position="27"/>
    </location>
</feature>
<dbReference type="Proteomes" id="UP001642360">
    <property type="component" value="Unassembled WGS sequence"/>
</dbReference>
<dbReference type="PANTHER" id="PTHR33264">
    <property type="entry name" value="EXPRESSED PROTEIN"/>
    <property type="match status" value="1"/>
</dbReference>
<dbReference type="EMBL" id="CAUOFW020002314">
    <property type="protein sequence ID" value="CAK9152977.1"/>
    <property type="molecule type" value="Genomic_DNA"/>
</dbReference>
<name>A0ABC8S747_9AQUA</name>